<feature type="transmembrane region" description="Helical" evidence="15">
    <location>
        <begin position="403"/>
        <end position="422"/>
    </location>
</feature>
<evidence type="ECO:0000256" key="12">
    <source>
        <dbReference type="ARBA" id="ARBA00023212"/>
    </source>
</evidence>
<keyword evidence="15" id="KW-0812">Transmembrane</keyword>
<dbReference type="Gene3D" id="1.10.287.600">
    <property type="entry name" value="Helix hairpin bin"/>
    <property type="match status" value="1"/>
</dbReference>
<evidence type="ECO:0000256" key="4">
    <source>
        <dbReference type="ARBA" id="ARBA00009636"/>
    </source>
</evidence>
<evidence type="ECO:0000259" key="17">
    <source>
        <dbReference type="SMART" id="SM00865"/>
    </source>
</evidence>
<dbReference type="PROSITE" id="PS00227">
    <property type="entry name" value="TUBULIN"/>
    <property type="match status" value="1"/>
</dbReference>
<dbReference type="CDD" id="cd02187">
    <property type="entry name" value="beta_tubulin"/>
    <property type="match status" value="1"/>
</dbReference>
<evidence type="ECO:0000256" key="14">
    <source>
        <dbReference type="SAM" id="MobiDB-lite"/>
    </source>
</evidence>
<feature type="transmembrane region" description="Helical" evidence="15">
    <location>
        <begin position="56"/>
        <end position="75"/>
    </location>
</feature>
<dbReference type="InterPro" id="IPR036259">
    <property type="entry name" value="MFS_trans_sf"/>
</dbReference>
<dbReference type="GO" id="GO:0005200">
    <property type="term" value="F:structural constituent of cytoskeleton"/>
    <property type="evidence" value="ECO:0007669"/>
    <property type="project" value="InterPro"/>
</dbReference>
<feature type="transmembrane region" description="Helical" evidence="15">
    <location>
        <begin position="368"/>
        <end position="391"/>
    </location>
</feature>
<comment type="similarity">
    <text evidence="4">Belongs to the tubulin family.</text>
</comment>
<dbReference type="Proteomes" id="UP000192927">
    <property type="component" value="Unassembled WGS sequence"/>
</dbReference>
<dbReference type="Gene3D" id="3.30.1330.20">
    <property type="entry name" value="Tubulin/FtsZ, C-terminal domain"/>
    <property type="match status" value="1"/>
</dbReference>
<dbReference type="Gene3D" id="1.20.1250.20">
    <property type="entry name" value="MFS general substrate transporter like domains"/>
    <property type="match status" value="2"/>
</dbReference>
<comment type="cofactor">
    <cofactor evidence="1">
        <name>Mg(2+)</name>
        <dbReference type="ChEBI" id="CHEBI:18420"/>
    </cofactor>
</comment>
<dbReference type="GO" id="GO:0046872">
    <property type="term" value="F:metal ion binding"/>
    <property type="evidence" value="ECO:0007669"/>
    <property type="project" value="UniProtKB-KW"/>
</dbReference>
<feature type="transmembrane region" description="Helical" evidence="15">
    <location>
        <begin position="344"/>
        <end position="362"/>
    </location>
</feature>
<dbReference type="InterPro" id="IPR000217">
    <property type="entry name" value="Tubulin"/>
</dbReference>
<proteinExistence type="inferred from homology"/>
<dbReference type="SUPFAM" id="SSF52490">
    <property type="entry name" value="Tubulin nucleotide-binding domain-like"/>
    <property type="match status" value="1"/>
</dbReference>
<keyword evidence="10" id="KW-0460">Magnesium</keyword>
<evidence type="ECO:0000256" key="5">
    <source>
        <dbReference type="ARBA" id="ARBA00011747"/>
    </source>
</evidence>
<evidence type="ECO:0000256" key="15">
    <source>
        <dbReference type="SAM" id="Phobius"/>
    </source>
</evidence>
<feature type="transmembrane region" description="Helical" evidence="15">
    <location>
        <begin position="235"/>
        <end position="255"/>
    </location>
</feature>
<keyword evidence="15" id="KW-0472">Membrane</keyword>
<keyword evidence="15" id="KW-1133">Transmembrane helix</keyword>
<reference evidence="19" key="1">
    <citation type="submission" date="2017-03" db="EMBL/GenBank/DDBJ databases">
        <authorList>
            <person name="Sharma R."/>
            <person name="Thines M."/>
        </authorList>
    </citation>
    <scope>NUCLEOTIDE SEQUENCE [LARGE SCALE GENOMIC DNA]</scope>
</reference>
<dbReference type="Pfam" id="PF03953">
    <property type="entry name" value="Tubulin_C"/>
    <property type="match status" value="1"/>
</dbReference>
<dbReference type="GO" id="GO:0003924">
    <property type="term" value="F:GTPase activity"/>
    <property type="evidence" value="ECO:0007669"/>
    <property type="project" value="InterPro"/>
</dbReference>
<dbReference type="FunFam" id="3.30.1330.20:FF:000002">
    <property type="entry name" value="Tubulin beta chain"/>
    <property type="match status" value="1"/>
</dbReference>
<dbReference type="GO" id="GO:0000070">
    <property type="term" value="P:mitotic sister chromatid segregation"/>
    <property type="evidence" value="ECO:0007669"/>
    <property type="project" value="UniProtKB-ARBA"/>
</dbReference>
<keyword evidence="19" id="KW-1185">Reference proteome</keyword>
<organism evidence="18 19">
    <name type="scientific">Lasallia pustulata</name>
    <dbReference type="NCBI Taxonomy" id="136370"/>
    <lineage>
        <taxon>Eukaryota</taxon>
        <taxon>Fungi</taxon>
        <taxon>Dikarya</taxon>
        <taxon>Ascomycota</taxon>
        <taxon>Pezizomycotina</taxon>
        <taxon>Lecanoromycetes</taxon>
        <taxon>OSLEUM clade</taxon>
        <taxon>Umbilicariomycetidae</taxon>
        <taxon>Umbilicariales</taxon>
        <taxon>Umbilicariaceae</taxon>
        <taxon>Lasallia</taxon>
    </lineage>
</organism>
<feature type="domain" description="Tubulin/FtsZ 2-layer sandwich" evidence="17">
    <location>
        <begin position="742"/>
        <end position="879"/>
    </location>
</feature>
<keyword evidence="8" id="KW-0479">Metal-binding</keyword>
<evidence type="ECO:0000256" key="13">
    <source>
        <dbReference type="ARBA" id="ARBA00034296"/>
    </source>
</evidence>
<dbReference type="SUPFAM" id="SSF55307">
    <property type="entry name" value="Tubulin C-terminal domain-like"/>
    <property type="match status" value="1"/>
</dbReference>
<dbReference type="GO" id="GO:0016020">
    <property type="term" value="C:membrane"/>
    <property type="evidence" value="ECO:0007669"/>
    <property type="project" value="UniProtKB-SubCell"/>
</dbReference>
<feature type="transmembrane region" description="Helical" evidence="15">
    <location>
        <begin position="87"/>
        <end position="105"/>
    </location>
</feature>
<dbReference type="InterPro" id="IPR037103">
    <property type="entry name" value="Tubulin/FtsZ-like_C"/>
</dbReference>
<dbReference type="Pfam" id="PF07690">
    <property type="entry name" value="MFS_1"/>
    <property type="match status" value="1"/>
</dbReference>
<dbReference type="InterPro" id="IPR002453">
    <property type="entry name" value="Beta_tubulin"/>
</dbReference>
<dbReference type="InterPro" id="IPR017975">
    <property type="entry name" value="Tubulin_CS"/>
</dbReference>
<protein>
    <submittedName>
        <fullName evidence="18">Tubulin beta chain</fullName>
    </submittedName>
</protein>
<evidence type="ECO:0000256" key="8">
    <source>
        <dbReference type="ARBA" id="ARBA00022723"/>
    </source>
</evidence>
<dbReference type="CDD" id="cd17352">
    <property type="entry name" value="MFS_MCT_SLC16"/>
    <property type="match status" value="1"/>
</dbReference>
<name>A0A1W5DE99_9LECA</name>
<comment type="subcellular location">
    <subcellularLocation>
        <location evidence="3">Cytoplasm</location>
        <location evidence="3">Cytoskeleton</location>
    </subcellularLocation>
    <subcellularLocation>
        <location evidence="2">Membrane</location>
        <topology evidence="2">Multi-pass membrane protein</topology>
    </subcellularLocation>
</comment>
<dbReference type="InterPro" id="IPR023123">
    <property type="entry name" value="Tubulin_C"/>
</dbReference>
<dbReference type="FunFam" id="3.40.50.1440:FF:000009">
    <property type="entry name" value="Tubulin beta chain"/>
    <property type="match status" value="1"/>
</dbReference>
<dbReference type="PRINTS" id="PR01163">
    <property type="entry name" value="BETATUBULIN"/>
</dbReference>
<dbReference type="AlphaFoldDB" id="A0A1W5DE99"/>
<keyword evidence="12" id="KW-0206">Cytoskeleton</keyword>
<dbReference type="Pfam" id="PF00091">
    <property type="entry name" value="Tubulin"/>
    <property type="match status" value="1"/>
</dbReference>
<dbReference type="InterPro" id="IPR036525">
    <property type="entry name" value="Tubulin/FtsZ_GTPase_sf"/>
</dbReference>
<keyword evidence="9" id="KW-0547">Nucleotide-binding</keyword>
<feature type="transmembrane region" description="Helical" evidence="15">
    <location>
        <begin position="146"/>
        <end position="165"/>
    </location>
</feature>
<dbReference type="SMART" id="SM00865">
    <property type="entry name" value="Tubulin_C"/>
    <property type="match status" value="1"/>
</dbReference>
<dbReference type="GO" id="GO:0005525">
    <property type="term" value="F:GTP binding"/>
    <property type="evidence" value="ECO:0007669"/>
    <property type="project" value="UniProtKB-KW"/>
</dbReference>
<evidence type="ECO:0000256" key="9">
    <source>
        <dbReference type="ARBA" id="ARBA00022741"/>
    </source>
</evidence>
<evidence type="ECO:0000256" key="7">
    <source>
        <dbReference type="ARBA" id="ARBA00022701"/>
    </source>
</evidence>
<feature type="transmembrane region" description="Helical" evidence="15">
    <location>
        <begin position="204"/>
        <end position="223"/>
    </location>
</feature>
<evidence type="ECO:0000256" key="6">
    <source>
        <dbReference type="ARBA" id="ARBA00022490"/>
    </source>
</evidence>
<feature type="region of interest" description="Disordered" evidence="14">
    <location>
        <begin position="917"/>
        <end position="944"/>
    </location>
</feature>
<dbReference type="InterPro" id="IPR003008">
    <property type="entry name" value="Tubulin_FtsZ_GTPase"/>
</dbReference>
<accession>A0A1W5DE99</accession>
<feature type="transmembrane region" description="Helical" evidence="15">
    <location>
        <begin position="117"/>
        <end position="139"/>
    </location>
</feature>
<feature type="compositionally biased region" description="Acidic residues" evidence="14">
    <location>
        <begin position="928"/>
        <end position="944"/>
    </location>
</feature>
<dbReference type="PRINTS" id="PR01161">
    <property type="entry name" value="TUBULIN"/>
</dbReference>
<feature type="transmembrane region" description="Helical" evidence="15">
    <location>
        <begin position="434"/>
        <end position="454"/>
    </location>
</feature>
<dbReference type="GO" id="GO:0022857">
    <property type="term" value="F:transmembrane transporter activity"/>
    <property type="evidence" value="ECO:0007669"/>
    <property type="project" value="InterPro"/>
</dbReference>
<feature type="region of interest" description="Disordered" evidence="14">
    <location>
        <begin position="1"/>
        <end position="48"/>
    </location>
</feature>
<dbReference type="EMBL" id="FWEW01003822">
    <property type="protein sequence ID" value="SLM41305.1"/>
    <property type="molecule type" value="Genomic_DNA"/>
</dbReference>
<dbReference type="InterPro" id="IPR011701">
    <property type="entry name" value="MFS"/>
</dbReference>
<evidence type="ECO:0000256" key="11">
    <source>
        <dbReference type="ARBA" id="ARBA00023134"/>
    </source>
</evidence>
<feature type="transmembrane region" description="Helical" evidence="15">
    <location>
        <begin position="171"/>
        <end position="192"/>
    </location>
</feature>
<evidence type="ECO:0000313" key="19">
    <source>
        <dbReference type="Proteomes" id="UP000192927"/>
    </source>
</evidence>
<dbReference type="InterPro" id="IPR008280">
    <property type="entry name" value="Tub_FtsZ_C"/>
</dbReference>
<feature type="transmembrane region" description="Helical" evidence="15">
    <location>
        <begin position="279"/>
        <end position="298"/>
    </location>
</feature>
<keyword evidence="11" id="KW-0342">GTP-binding</keyword>
<keyword evidence="7" id="KW-0493">Microtubule</keyword>
<evidence type="ECO:0000256" key="10">
    <source>
        <dbReference type="ARBA" id="ARBA00022842"/>
    </source>
</evidence>
<dbReference type="GO" id="GO:0005874">
    <property type="term" value="C:microtubule"/>
    <property type="evidence" value="ECO:0007669"/>
    <property type="project" value="UniProtKB-KW"/>
</dbReference>
<comment type="function">
    <text evidence="13">Tubulin is the major constituent of microtubules, a cylinder consisting of laterally associated linear protofilaments composed of alpha- and beta-tubulin heterodimers. Microtubules grow by the addition of GTP-tubulin dimers to the microtubule end, where a stabilizing cap forms. Below the cap, tubulin dimers are in GDP-bound state, owing to GTPase activity of alpha-tubulin.</text>
</comment>
<feature type="compositionally biased region" description="Polar residues" evidence="14">
    <location>
        <begin position="23"/>
        <end position="32"/>
    </location>
</feature>
<dbReference type="SUPFAM" id="SSF103473">
    <property type="entry name" value="MFS general substrate transporter"/>
    <property type="match status" value="1"/>
</dbReference>
<feature type="domain" description="Tubulin/FtsZ GTPase" evidence="16">
    <location>
        <begin position="543"/>
        <end position="740"/>
    </location>
</feature>
<dbReference type="PANTHER" id="PTHR11588">
    <property type="entry name" value="TUBULIN"/>
    <property type="match status" value="1"/>
</dbReference>
<comment type="subunit">
    <text evidence="5">Dimer of alpha and beta chains. A typical microtubule is a hollow water-filled tube with an outer diameter of 25 nm and an inner diameter of 15 nM. Alpha-beta heterodimers associate head-to-tail to form protofilaments running lengthwise along the microtubule wall with the beta-tubulin subunit facing the microtubule plus end conferring a structural polarity. Microtubules usually have 13 protofilaments but different protofilament numbers can be found in some organisms and specialized cells.</text>
</comment>
<dbReference type="GO" id="GO:0097435">
    <property type="term" value="P:supramolecular fiber organization"/>
    <property type="evidence" value="ECO:0007669"/>
    <property type="project" value="UniProtKB-ARBA"/>
</dbReference>
<evidence type="ECO:0000259" key="16">
    <source>
        <dbReference type="SMART" id="SM00864"/>
    </source>
</evidence>
<evidence type="ECO:0000313" key="18">
    <source>
        <dbReference type="EMBL" id="SLM41305.1"/>
    </source>
</evidence>
<sequence length="944" mass="103336">MAHNDRTSNFTHQVGENGLCTGDRSQTASEETVTSRDPEQPSTLQRSNVAGPPDGGYGWVCVACCFFINAHTWGINSVRHQTSLARSLLTVLFKSYGVFLAYYLANNTYPGATRLDYAFVGGLSISMALLVSPVATYVTRLRGTRTTLLLGVFFEALSLIGASFSTQIWQLFLSQGVCFGWGMGFLFVGSVGVVPQWFTKRRSLANGIATGGSGIGGMIYSLATNAMIQSIGLGWAFRILGILAFAVSFICAILIKDRNKAIGVTQLAFDYRLFKRKEFLLLLGWGVFSMLGYIVLLFSLPNYALTIGLSPHQGSIIGALLNLGQGLGRPAVGIFSDRAGRINIAGLLTFICGLFCFVIWIFSNGFGVLIFFALIVGTVAGTFWTTIAPVGAEVVGLKELPSALSITWIVLVLPCTFSEPIALKLAQADGGKYLNAQVFTGFMYVGAALCMWFLRAWKIGQLELLVTETEKPSERIDPVRDQPLEGINRGASEAGRPPSNVHLQTGQCGNQIGAAFWQNISGEHGLDGSGVYNGTSDLQLERMNVYFNEAYGNKYVPRAVLVDLEPGTMDAVRAGPFGQLFRPDNFVFGQSGAGNNWAKGHYTEGAELVDQVLDVVRREAEGCDCLQGFQITHSLGGGTGAGMGTLLISKIREEFPDRMMATFSVMPSPKVSDTVVEPYNATLSVHQLVENSDETFCIDNEALYDICIRTLKLANPSYGDLNHLVSAVMSGVTTCLRFPGQLNSDLRKLAVNMVPFPRLHFFMVGFAPLTSRGANSFRAVTVPELTQQMFDPKNMMAASDFRNGRYLTCSAIFRGKVSMKEVEDQMRNVQNKNTAYFVEWIPNNVQTALCSIPPRGLKMSSTFVGNSTSIQELFKRIGDQFTAMFRRKAFLHWYTGEGMDEMEFTEAESNMNDLVSEYQQYQEASVSEGEEEYGDEEAPVEGEE</sequence>
<dbReference type="FunFam" id="1.10.287.600:FF:000003">
    <property type="entry name" value="Tubulin beta chain"/>
    <property type="match status" value="1"/>
</dbReference>
<dbReference type="Gene3D" id="3.40.50.1440">
    <property type="entry name" value="Tubulin/FtsZ, GTPase domain"/>
    <property type="match status" value="1"/>
</dbReference>
<evidence type="ECO:0000256" key="3">
    <source>
        <dbReference type="ARBA" id="ARBA00004245"/>
    </source>
</evidence>
<keyword evidence="6" id="KW-0963">Cytoplasm</keyword>
<evidence type="ECO:0000256" key="1">
    <source>
        <dbReference type="ARBA" id="ARBA00001946"/>
    </source>
</evidence>
<dbReference type="GO" id="GO:0007052">
    <property type="term" value="P:mitotic spindle organization"/>
    <property type="evidence" value="ECO:0007669"/>
    <property type="project" value="UniProtKB-ARBA"/>
</dbReference>
<evidence type="ECO:0000256" key="2">
    <source>
        <dbReference type="ARBA" id="ARBA00004141"/>
    </source>
</evidence>
<dbReference type="SMART" id="SM00864">
    <property type="entry name" value="Tubulin"/>
    <property type="match status" value="1"/>
</dbReference>
<dbReference type="InterPro" id="IPR018316">
    <property type="entry name" value="Tubulin/FtsZ_2-layer-sand-dom"/>
</dbReference>